<dbReference type="SMART" id="SM00028">
    <property type="entry name" value="TPR"/>
    <property type="match status" value="2"/>
</dbReference>
<feature type="repeat" description="TPR" evidence="1">
    <location>
        <begin position="264"/>
        <end position="297"/>
    </location>
</feature>
<keyword evidence="4" id="KW-0812">Transmembrane</keyword>
<feature type="transmembrane region" description="Helical" evidence="4">
    <location>
        <begin position="130"/>
        <end position="148"/>
    </location>
</feature>
<dbReference type="InterPro" id="IPR011990">
    <property type="entry name" value="TPR-like_helical_dom_sf"/>
</dbReference>
<dbReference type="Gene3D" id="1.25.40.10">
    <property type="entry name" value="Tetratricopeptide repeat domain"/>
    <property type="match status" value="1"/>
</dbReference>
<evidence type="ECO:0000256" key="2">
    <source>
        <dbReference type="SAM" id="Coils"/>
    </source>
</evidence>
<sequence>MAHVVETRITTPYAELRTLLDRAERELPSLETSSLVDYLLRLDRIEALLAQLQQEEAQQAPASGLTLQPELVRWADLQDQLKRRSARIVKLAAPLGGFPALRAQHLPAEGMWWWLDEYVAARRRQQTRRLLQTLALVGVLLLAAAWAYRTWFAPSPETIALVDALSTIERHVDAREWEAALAAAEEGLQTMPDSPELLTWAAVICEQLGNEPCATQYRARALAQFAGQEIQFQLLLGNNRFRAGDLDGAEAAANAALALRPDEPQAFFLLGSIAEARGDFFTALEAFDRAATLAEASDPQLTVISKMRYGFLLQQIQANPGFDSAPTSPQDSAESTQPANP</sequence>
<keyword evidence="4" id="KW-1133">Transmembrane helix</keyword>
<name>A0A7C1JHS1_9CHLR</name>
<dbReference type="AlphaFoldDB" id="A0A7C1JHS1"/>
<proteinExistence type="predicted"/>
<dbReference type="PROSITE" id="PS50005">
    <property type="entry name" value="TPR"/>
    <property type="match status" value="1"/>
</dbReference>
<dbReference type="SUPFAM" id="SSF48452">
    <property type="entry name" value="TPR-like"/>
    <property type="match status" value="1"/>
</dbReference>
<feature type="coiled-coil region" evidence="2">
    <location>
        <begin position="13"/>
        <end position="55"/>
    </location>
</feature>
<comment type="caution">
    <text evidence="5">The sequence shown here is derived from an EMBL/GenBank/DDBJ whole genome shotgun (WGS) entry which is preliminary data.</text>
</comment>
<keyword evidence="2" id="KW-0175">Coiled coil</keyword>
<feature type="region of interest" description="Disordered" evidence="3">
    <location>
        <begin position="320"/>
        <end position="341"/>
    </location>
</feature>
<keyword evidence="1" id="KW-0802">TPR repeat</keyword>
<evidence type="ECO:0000256" key="3">
    <source>
        <dbReference type="SAM" id="MobiDB-lite"/>
    </source>
</evidence>
<dbReference type="Pfam" id="PF13432">
    <property type="entry name" value="TPR_16"/>
    <property type="match status" value="1"/>
</dbReference>
<feature type="compositionally biased region" description="Polar residues" evidence="3">
    <location>
        <begin position="325"/>
        <end position="341"/>
    </location>
</feature>
<evidence type="ECO:0000313" key="5">
    <source>
        <dbReference type="EMBL" id="HDX31721.1"/>
    </source>
</evidence>
<accession>A0A7C1JHS1</accession>
<protein>
    <submittedName>
        <fullName evidence="5">Tetratricopeptide repeat protein</fullName>
    </submittedName>
</protein>
<dbReference type="InterPro" id="IPR019734">
    <property type="entry name" value="TPR_rpt"/>
</dbReference>
<gene>
    <name evidence="5" type="ORF">ENQ20_09550</name>
</gene>
<evidence type="ECO:0000256" key="1">
    <source>
        <dbReference type="PROSITE-ProRule" id="PRU00339"/>
    </source>
</evidence>
<dbReference type="EMBL" id="DSMG01000099">
    <property type="protein sequence ID" value="HDX31721.1"/>
    <property type="molecule type" value="Genomic_DNA"/>
</dbReference>
<keyword evidence="4" id="KW-0472">Membrane</keyword>
<organism evidence="5">
    <name type="scientific">Caldilinea aerophila</name>
    <dbReference type="NCBI Taxonomy" id="133453"/>
    <lineage>
        <taxon>Bacteria</taxon>
        <taxon>Bacillati</taxon>
        <taxon>Chloroflexota</taxon>
        <taxon>Caldilineae</taxon>
        <taxon>Caldilineales</taxon>
        <taxon>Caldilineaceae</taxon>
        <taxon>Caldilinea</taxon>
    </lineage>
</organism>
<reference evidence="5" key="1">
    <citation type="journal article" date="2020" name="mSystems">
        <title>Genome- and Community-Level Interaction Insights into Carbon Utilization and Element Cycling Functions of Hydrothermarchaeota in Hydrothermal Sediment.</title>
        <authorList>
            <person name="Zhou Z."/>
            <person name="Liu Y."/>
            <person name="Xu W."/>
            <person name="Pan J."/>
            <person name="Luo Z.H."/>
            <person name="Li M."/>
        </authorList>
    </citation>
    <scope>NUCLEOTIDE SEQUENCE [LARGE SCALE GENOMIC DNA]</scope>
    <source>
        <strain evidence="5">SpSt-289</strain>
    </source>
</reference>
<evidence type="ECO:0000256" key="4">
    <source>
        <dbReference type="SAM" id="Phobius"/>
    </source>
</evidence>